<evidence type="ECO:0000256" key="2">
    <source>
        <dbReference type="SAM" id="MobiDB-lite"/>
    </source>
</evidence>
<dbReference type="Gene3D" id="3.30.420.40">
    <property type="match status" value="2"/>
</dbReference>
<keyword evidence="4" id="KW-1185">Reference proteome</keyword>
<dbReference type="Proteomes" id="UP001448207">
    <property type="component" value="Unassembled WGS sequence"/>
</dbReference>
<evidence type="ECO:0000313" key="4">
    <source>
        <dbReference type="Proteomes" id="UP001448207"/>
    </source>
</evidence>
<protein>
    <submittedName>
        <fullName evidence="3">Actin-like protein ARP6</fullName>
    </submittedName>
</protein>
<dbReference type="SUPFAM" id="SSF53067">
    <property type="entry name" value="Actin-like ATPase domain"/>
    <property type="match status" value="2"/>
</dbReference>
<feature type="region of interest" description="Disordered" evidence="2">
    <location>
        <begin position="253"/>
        <end position="272"/>
    </location>
</feature>
<feature type="compositionally biased region" description="Basic and acidic residues" evidence="2">
    <location>
        <begin position="260"/>
        <end position="272"/>
    </location>
</feature>
<comment type="similarity">
    <text evidence="1">Belongs to the actin family.</text>
</comment>
<dbReference type="Gene3D" id="2.30.36.70">
    <property type="entry name" value="Actin, Chain A, domain 2"/>
    <property type="match status" value="1"/>
</dbReference>
<dbReference type="Pfam" id="PF00022">
    <property type="entry name" value="Actin"/>
    <property type="match status" value="1"/>
</dbReference>
<accession>A0ABR3B3E7</accession>
<name>A0ABR3B3E7_PHYBL</name>
<dbReference type="CDD" id="cd10210">
    <property type="entry name" value="ASKHA_NBD_Arp6"/>
    <property type="match status" value="1"/>
</dbReference>
<dbReference type="InterPro" id="IPR043129">
    <property type="entry name" value="ATPase_NBD"/>
</dbReference>
<dbReference type="Gene3D" id="3.90.640.10">
    <property type="entry name" value="Actin, Chain A, domain 4"/>
    <property type="match status" value="1"/>
</dbReference>
<dbReference type="EMBL" id="JBCLYO010000005">
    <property type="protein sequence ID" value="KAL0088934.1"/>
    <property type="molecule type" value="Genomic_DNA"/>
</dbReference>
<sequence>MRSTVVLDHGAYTIKAGIASGSTMNDPRLVQNAIIRGRTDNRSFIGDQLDDCSDFSSLFYRLPFERGFLTNWGVERTIWDRLYKNVLKVDSKESRLVITEPCFNLPTIQEAYDQMIFEEYEFASCYRTIGPQLCIFNDLGSLFGDKPGSVPDCSVVVDSGFSFTHIVPFVKGKPVAKAIRRINLGGKLLTNQLKETVSFRHYDMMEETYIINQVKETCCFVSRDIYSDLDICRKSYRENTIIQEYVLPDFTHHSQGHVRPKQEKQKQSDQTLDRSVDQILPMNNERFMIPEILFNPSDIGMNQAGIPEAISQAIEACEPEYHGLLYANIVLVGGNAKLNGYRERIEQDLRVMVPSEYELRLAVPEDPIGYAWKGGNRLASLGTKADLQKRFVTRKEYMEYGSDICRRRFNSL</sequence>
<organism evidence="3 4">
    <name type="scientific">Phycomyces blakesleeanus</name>
    <dbReference type="NCBI Taxonomy" id="4837"/>
    <lineage>
        <taxon>Eukaryota</taxon>
        <taxon>Fungi</taxon>
        <taxon>Fungi incertae sedis</taxon>
        <taxon>Mucoromycota</taxon>
        <taxon>Mucoromycotina</taxon>
        <taxon>Mucoromycetes</taxon>
        <taxon>Mucorales</taxon>
        <taxon>Phycomycetaceae</taxon>
        <taxon>Phycomyces</taxon>
    </lineage>
</organism>
<dbReference type="InterPro" id="IPR004000">
    <property type="entry name" value="Actin"/>
</dbReference>
<evidence type="ECO:0000256" key="1">
    <source>
        <dbReference type="RuleBase" id="RU000487"/>
    </source>
</evidence>
<gene>
    <name evidence="3" type="ORF">J3Q64DRAFT_1732398</name>
</gene>
<evidence type="ECO:0000313" key="3">
    <source>
        <dbReference type="EMBL" id="KAL0088934.1"/>
    </source>
</evidence>
<dbReference type="SMART" id="SM00268">
    <property type="entry name" value="ACTIN"/>
    <property type="match status" value="1"/>
</dbReference>
<proteinExistence type="inferred from homology"/>
<dbReference type="PANTHER" id="PTHR11937">
    <property type="entry name" value="ACTIN"/>
    <property type="match status" value="1"/>
</dbReference>
<comment type="caution">
    <text evidence="3">The sequence shown here is derived from an EMBL/GenBank/DDBJ whole genome shotgun (WGS) entry which is preliminary data.</text>
</comment>
<reference evidence="3 4" key="1">
    <citation type="submission" date="2024-04" db="EMBL/GenBank/DDBJ databases">
        <title>Symmetric and asymmetric DNA N6-adenine methylation regulates different biological responses in Mucorales.</title>
        <authorList>
            <consortium name="Lawrence Berkeley National Laboratory"/>
            <person name="Lax C."/>
            <person name="Mondo S.J."/>
            <person name="Osorio-Concepcion M."/>
            <person name="Muszewska A."/>
            <person name="Corrochano-Luque M."/>
            <person name="Gutierrez G."/>
            <person name="Riley R."/>
            <person name="Lipzen A."/>
            <person name="Guo J."/>
            <person name="Hundley H."/>
            <person name="Amirebrahimi M."/>
            <person name="Ng V."/>
            <person name="Lorenzo-Gutierrez D."/>
            <person name="Binder U."/>
            <person name="Yang J."/>
            <person name="Song Y."/>
            <person name="Canovas D."/>
            <person name="Navarro E."/>
            <person name="Freitag M."/>
            <person name="Gabaldon T."/>
            <person name="Grigoriev I.V."/>
            <person name="Corrochano L.M."/>
            <person name="Nicolas F.E."/>
            <person name="Garre V."/>
        </authorList>
    </citation>
    <scope>NUCLEOTIDE SEQUENCE [LARGE SCALE GENOMIC DNA]</scope>
    <source>
        <strain evidence="3 4">L51</strain>
    </source>
</reference>